<keyword evidence="1" id="KW-0812">Transmembrane</keyword>
<feature type="transmembrane region" description="Helical" evidence="1">
    <location>
        <begin position="12"/>
        <end position="36"/>
    </location>
</feature>
<gene>
    <name evidence="2" type="ORF">CAUJ_LOCUS3721</name>
</gene>
<accession>A0A8S1GXX3</accession>
<evidence type="ECO:0000313" key="3">
    <source>
        <dbReference type="Proteomes" id="UP000835052"/>
    </source>
</evidence>
<keyword evidence="1" id="KW-1133">Transmembrane helix</keyword>
<organism evidence="2 3">
    <name type="scientific">Caenorhabditis auriculariae</name>
    <dbReference type="NCBI Taxonomy" id="2777116"/>
    <lineage>
        <taxon>Eukaryota</taxon>
        <taxon>Metazoa</taxon>
        <taxon>Ecdysozoa</taxon>
        <taxon>Nematoda</taxon>
        <taxon>Chromadorea</taxon>
        <taxon>Rhabditida</taxon>
        <taxon>Rhabditina</taxon>
        <taxon>Rhabditomorpha</taxon>
        <taxon>Rhabditoidea</taxon>
        <taxon>Rhabditidae</taxon>
        <taxon>Peloderinae</taxon>
        <taxon>Caenorhabditis</taxon>
    </lineage>
</organism>
<evidence type="ECO:0000313" key="2">
    <source>
        <dbReference type="EMBL" id="CAD6187802.1"/>
    </source>
</evidence>
<reference evidence="2" key="1">
    <citation type="submission" date="2020-10" db="EMBL/GenBank/DDBJ databases">
        <authorList>
            <person name="Kikuchi T."/>
        </authorList>
    </citation>
    <scope>NUCLEOTIDE SEQUENCE</scope>
    <source>
        <strain evidence="2">NKZ352</strain>
    </source>
</reference>
<keyword evidence="1" id="KW-0472">Membrane</keyword>
<comment type="caution">
    <text evidence="2">The sequence shown here is derived from an EMBL/GenBank/DDBJ whole genome shotgun (WGS) entry which is preliminary data.</text>
</comment>
<evidence type="ECO:0000256" key="1">
    <source>
        <dbReference type="SAM" id="Phobius"/>
    </source>
</evidence>
<dbReference type="Pfam" id="PF21525">
    <property type="entry name" value="Nlp36"/>
    <property type="match status" value="1"/>
</dbReference>
<sequence length="83" mass="9540">MGAQTLSFIDYGAVLIVGLMMAVILFTLSVCFNFWLIREDDDVTVFEKMAARRGIRMGPHRISHVQNALRRFPEQSRKIVLEL</sequence>
<name>A0A8S1GXX3_9PELO</name>
<dbReference type="EMBL" id="CAJGYM010000007">
    <property type="protein sequence ID" value="CAD6187802.1"/>
    <property type="molecule type" value="Genomic_DNA"/>
</dbReference>
<protein>
    <submittedName>
        <fullName evidence="2">Uncharacterized protein</fullName>
    </submittedName>
</protein>
<dbReference type="Proteomes" id="UP000835052">
    <property type="component" value="Unassembled WGS sequence"/>
</dbReference>
<dbReference type="OrthoDB" id="5830384at2759"/>
<keyword evidence="3" id="KW-1185">Reference proteome</keyword>
<dbReference type="AlphaFoldDB" id="A0A8S1GXX3"/>
<proteinExistence type="predicted"/>